<proteinExistence type="inferred from homology"/>
<keyword evidence="3" id="KW-0687">Ribonucleoprotein</keyword>
<dbReference type="GO" id="GO:0006412">
    <property type="term" value="P:translation"/>
    <property type="evidence" value="ECO:0007669"/>
    <property type="project" value="InterPro"/>
</dbReference>
<comment type="similarity">
    <text evidence="1">Belongs to the universal ribosomal protein uL18 family.</text>
</comment>
<dbReference type="EMBL" id="ABFC01001211">
    <property type="protein sequence ID" value="EFA27656.1"/>
    <property type="molecule type" value="Genomic_DNA"/>
</dbReference>
<dbReference type="GO" id="GO:0005840">
    <property type="term" value="C:ribosome"/>
    <property type="evidence" value="ECO:0007669"/>
    <property type="project" value="UniProtKB-KW"/>
</dbReference>
<evidence type="ECO:0000256" key="1">
    <source>
        <dbReference type="ARBA" id="ARBA00007116"/>
    </source>
</evidence>
<dbReference type="Gene3D" id="3.30.420.100">
    <property type="match status" value="1"/>
</dbReference>
<evidence type="ECO:0000313" key="4">
    <source>
        <dbReference type="EMBL" id="EFA27656.1"/>
    </source>
</evidence>
<reference evidence="4" key="1">
    <citation type="journal article" date="2010" name="Genomics">
        <title>Tracing phylogenomic events leading to diversity of Haemophilus influenzae and the emergence of Brazilian Purpuric Fever (BPF)-associated clones.</title>
        <authorList>
            <person name="Papazisi L."/>
            <person name="Ratnayake S."/>
            <person name="Remortel B.G."/>
            <person name="Bock G.R."/>
            <person name="Liang W."/>
            <person name="Saeed A.I."/>
            <person name="Liu J."/>
            <person name="Fleischmann R.D."/>
            <person name="Kilian M."/>
            <person name="Peterson S.N."/>
        </authorList>
    </citation>
    <scope>NUCLEOTIDE SEQUENCE [LARGE SCALE GENOMIC DNA]</scope>
    <source>
        <strain evidence="4">HK1212</strain>
    </source>
</reference>
<dbReference type="GO" id="GO:1990904">
    <property type="term" value="C:ribonucleoprotein complex"/>
    <property type="evidence" value="ECO:0007669"/>
    <property type="project" value="UniProtKB-KW"/>
</dbReference>
<dbReference type="InterPro" id="IPR005484">
    <property type="entry name" value="Ribosomal_uL18_bac/plant/anim"/>
</dbReference>
<dbReference type="AlphaFoldDB" id="A0A7G2JWF6"/>
<organism evidence="4">
    <name type="scientific">Haemophilus influenzae HK1212</name>
    <dbReference type="NCBI Taxonomy" id="456482"/>
    <lineage>
        <taxon>Bacteria</taxon>
        <taxon>Pseudomonadati</taxon>
        <taxon>Pseudomonadota</taxon>
        <taxon>Gammaproteobacteria</taxon>
        <taxon>Pasteurellales</taxon>
        <taxon>Pasteurellaceae</taxon>
        <taxon>Haemophilus</taxon>
    </lineage>
</organism>
<comment type="caution">
    <text evidence="4">The sequence shown here is derived from an EMBL/GenBank/DDBJ whole genome shotgun (WGS) entry which is preliminary data.</text>
</comment>
<gene>
    <name evidence="4" type="primary">rpL18</name>
    <name evidence="4" type="ORF">HAINFHK1212_1607</name>
</gene>
<sequence>MDKKSARIRRAARARHMMREQGITRLVIHRTPRHIYAQVIAPNGSEVLAAASTVEKA</sequence>
<dbReference type="GO" id="GO:0003735">
    <property type="term" value="F:structural constituent of ribosome"/>
    <property type="evidence" value="ECO:0007669"/>
    <property type="project" value="InterPro"/>
</dbReference>
<dbReference type="SUPFAM" id="SSF53137">
    <property type="entry name" value="Translational machinery components"/>
    <property type="match status" value="1"/>
</dbReference>
<dbReference type="Pfam" id="PF00861">
    <property type="entry name" value="Ribosomal_L18p"/>
    <property type="match status" value="1"/>
</dbReference>
<accession>A0A7G2JWF6</accession>
<feature type="non-terminal residue" evidence="4">
    <location>
        <position position="57"/>
    </location>
</feature>
<keyword evidence="2 4" id="KW-0689">Ribosomal protein</keyword>
<evidence type="ECO:0000256" key="2">
    <source>
        <dbReference type="ARBA" id="ARBA00022980"/>
    </source>
</evidence>
<protein>
    <submittedName>
        <fullName evidence="4">50S ribosomal protein</fullName>
    </submittedName>
</protein>
<name>A0A7G2JWF6_HAEIF</name>
<evidence type="ECO:0000256" key="3">
    <source>
        <dbReference type="ARBA" id="ARBA00023274"/>
    </source>
</evidence>